<reference evidence="1 2" key="1">
    <citation type="submission" date="2019-12" db="EMBL/GenBank/DDBJ databases">
        <title>Corynebacterium sp. nov., isolated from feces of the Anser Albifrons in China.</title>
        <authorList>
            <person name="Liu Q."/>
        </authorList>
    </citation>
    <scope>NUCLEOTIDE SEQUENCE [LARGE SCALE GENOMIC DNA]</scope>
    <source>
        <strain evidence="1 2">4H37-19</strain>
    </source>
</reference>
<name>A0A7H0SKX2_9CORY</name>
<gene>
    <name evidence="1" type="ORF">GP475_00040</name>
</gene>
<evidence type="ECO:0000313" key="2">
    <source>
        <dbReference type="Proteomes" id="UP000516320"/>
    </source>
</evidence>
<organism evidence="1 2">
    <name type="scientific">Corynebacterium poyangense</name>
    <dbReference type="NCBI Taxonomy" id="2684405"/>
    <lineage>
        <taxon>Bacteria</taxon>
        <taxon>Bacillati</taxon>
        <taxon>Actinomycetota</taxon>
        <taxon>Actinomycetes</taxon>
        <taxon>Mycobacteriales</taxon>
        <taxon>Corynebacteriaceae</taxon>
        <taxon>Corynebacterium</taxon>
    </lineage>
</organism>
<dbReference type="EMBL" id="CP046884">
    <property type="protein sequence ID" value="QNQ89197.1"/>
    <property type="molecule type" value="Genomic_DNA"/>
</dbReference>
<evidence type="ECO:0000313" key="1">
    <source>
        <dbReference type="EMBL" id="QNQ89197.1"/>
    </source>
</evidence>
<proteinExistence type="predicted"/>
<dbReference type="KEGG" id="cpoy:GP475_00040"/>
<accession>A0A7H0SKX2</accession>
<dbReference type="AlphaFoldDB" id="A0A7H0SKX2"/>
<dbReference type="RefSeq" id="WP_187974652.1">
    <property type="nucleotide sequence ID" value="NZ_CP046884.1"/>
</dbReference>
<keyword evidence="2" id="KW-1185">Reference proteome</keyword>
<dbReference type="Proteomes" id="UP000516320">
    <property type="component" value="Chromosome"/>
</dbReference>
<sequence length="100" mass="11017">MAPRLKGNILPTLSAEQVVDIAEEFCAASGAKITNYAALAGIAGMSNPRIFGVPVYITEAEQSRTLRRSILDLHPLDQGNKEFAEVFINVMRGRLSLRWE</sequence>
<protein>
    <submittedName>
        <fullName evidence="1">Uncharacterized protein</fullName>
    </submittedName>
</protein>